<keyword evidence="11 14" id="KW-0472">Membrane</keyword>
<evidence type="ECO:0000256" key="9">
    <source>
        <dbReference type="ARBA" id="ARBA00022840"/>
    </source>
</evidence>
<keyword evidence="18" id="KW-1185">Reference proteome</keyword>
<dbReference type="RefSeq" id="WP_010802191.1">
    <property type="nucleotide sequence ID" value="NZ_KE159519.1"/>
</dbReference>
<dbReference type="SMART" id="SM00388">
    <property type="entry name" value="HisKA"/>
    <property type="match status" value="1"/>
</dbReference>
<dbReference type="AlphaFoldDB" id="S0GRL3"/>
<dbReference type="InterPro" id="IPR003661">
    <property type="entry name" value="HisK_dim/P_dom"/>
</dbReference>
<protein>
    <recommendedName>
        <fullName evidence="3">histidine kinase</fullName>
        <ecNumber evidence="3">2.7.13.3</ecNumber>
    </recommendedName>
</protein>
<dbReference type="InterPro" id="IPR004358">
    <property type="entry name" value="Sig_transdc_His_kin-like_C"/>
</dbReference>
<evidence type="ECO:0000256" key="1">
    <source>
        <dbReference type="ARBA" id="ARBA00000085"/>
    </source>
</evidence>
<dbReference type="Gene3D" id="1.10.287.130">
    <property type="match status" value="1"/>
</dbReference>
<gene>
    <name evidence="17" type="ORF">C803_02597</name>
</gene>
<evidence type="ECO:0000256" key="3">
    <source>
        <dbReference type="ARBA" id="ARBA00012438"/>
    </source>
</evidence>
<evidence type="ECO:0000259" key="15">
    <source>
        <dbReference type="PROSITE" id="PS50109"/>
    </source>
</evidence>
<evidence type="ECO:0000313" key="18">
    <source>
        <dbReference type="Proteomes" id="UP000014140"/>
    </source>
</evidence>
<evidence type="ECO:0000259" key="16">
    <source>
        <dbReference type="PROSITE" id="PS50110"/>
    </source>
</evidence>
<dbReference type="SUPFAM" id="SSF52172">
    <property type="entry name" value="CheY-like"/>
    <property type="match status" value="1"/>
</dbReference>
<keyword evidence="4" id="KW-1003">Cell membrane</keyword>
<dbReference type="PRINTS" id="PR00344">
    <property type="entry name" value="BCTRLSENSOR"/>
</dbReference>
<dbReference type="GO" id="GO:0005524">
    <property type="term" value="F:ATP binding"/>
    <property type="evidence" value="ECO:0007669"/>
    <property type="project" value="UniProtKB-KW"/>
</dbReference>
<dbReference type="SMART" id="SM00448">
    <property type="entry name" value="REC"/>
    <property type="match status" value="1"/>
</dbReference>
<dbReference type="Gene3D" id="3.30.565.10">
    <property type="entry name" value="Histidine kinase-like ATPase, C-terminal domain"/>
    <property type="match status" value="1"/>
</dbReference>
<dbReference type="SUPFAM" id="SSF47384">
    <property type="entry name" value="Homodimeric domain of signal transducing histidine kinase"/>
    <property type="match status" value="1"/>
</dbReference>
<accession>S0GRL3</accession>
<evidence type="ECO:0000256" key="7">
    <source>
        <dbReference type="ARBA" id="ARBA00022741"/>
    </source>
</evidence>
<dbReference type="InterPro" id="IPR003594">
    <property type="entry name" value="HATPase_dom"/>
</dbReference>
<feature type="domain" description="Histidine kinase" evidence="15">
    <location>
        <begin position="333"/>
        <end position="546"/>
    </location>
</feature>
<dbReference type="GO" id="GO:0000155">
    <property type="term" value="F:phosphorelay sensor kinase activity"/>
    <property type="evidence" value="ECO:0007669"/>
    <property type="project" value="InterPro"/>
</dbReference>
<evidence type="ECO:0000256" key="4">
    <source>
        <dbReference type="ARBA" id="ARBA00022475"/>
    </source>
</evidence>
<dbReference type="PROSITE" id="PS50110">
    <property type="entry name" value="RESPONSE_REGULATORY"/>
    <property type="match status" value="1"/>
</dbReference>
<dbReference type="PROSITE" id="PS50109">
    <property type="entry name" value="HIS_KIN"/>
    <property type="match status" value="1"/>
</dbReference>
<name>S0GRL3_9BACT</name>
<dbReference type="Gene3D" id="3.40.50.2300">
    <property type="match status" value="1"/>
</dbReference>
<dbReference type="HOGENOM" id="CLU_000445_114_50_10"/>
<dbReference type="PATRIC" id="fig|1235789.3.peg.2581"/>
<feature type="domain" description="Response regulatory" evidence="16">
    <location>
        <begin position="567"/>
        <end position="684"/>
    </location>
</feature>
<dbReference type="InterPro" id="IPR011006">
    <property type="entry name" value="CheY-like_superfamily"/>
</dbReference>
<comment type="catalytic activity">
    <reaction evidence="1">
        <text>ATP + protein L-histidine = ADP + protein N-phospho-L-histidine.</text>
        <dbReference type="EC" id="2.7.13.3"/>
    </reaction>
</comment>
<comment type="subcellular location">
    <subcellularLocation>
        <location evidence="2">Cell membrane</location>
    </subcellularLocation>
</comment>
<feature type="transmembrane region" description="Helical" evidence="14">
    <location>
        <begin position="280"/>
        <end position="300"/>
    </location>
</feature>
<evidence type="ECO:0000256" key="12">
    <source>
        <dbReference type="PROSITE-ProRule" id="PRU00169"/>
    </source>
</evidence>
<dbReference type="InterPro" id="IPR036890">
    <property type="entry name" value="HATPase_C_sf"/>
</dbReference>
<dbReference type="Gene3D" id="1.20.120.160">
    <property type="entry name" value="HPT domain"/>
    <property type="match status" value="1"/>
</dbReference>
<organism evidence="17 18">
    <name type="scientific">Parabacteroides goldsteinii dnLKV18</name>
    <dbReference type="NCBI Taxonomy" id="1235789"/>
    <lineage>
        <taxon>Bacteria</taxon>
        <taxon>Pseudomonadati</taxon>
        <taxon>Bacteroidota</taxon>
        <taxon>Bacteroidia</taxon>
        <taxon>Bacteroidales</taxon>
        <taxon>Tannerellaceae</taxon>
        <taxon>Parabacteroides</taxon>
    </lineage>
</organism>
<feature type="modified residue" description="4-aspartylphosphate" evidence="12">
    <location>
        <position position="616"/>
    </location>
</feature>
<comment type="caution">
    <text evidence="17">The sequence shown here is derived from an EMBL/GenBank/DDBJ whole genome shotgun (WGS) entry which is preliminary data.</text>
</comment>
<dbReference type="SUPFAM" id="SSF55874">
    <property type="entry name" value="ATPase domain of HSP90 chaperone/DNA topoisomerase II/histidine kinase"/>
    <property type="match status" value="1"/>
</dbReference>
<evidence type="ECO:0000256" key="10">
    <source>
        <dbReference type="ARBA" id="ARBA00023012"/>
    </source>
</evidence>
<dbReference type="EMBL" id="ASSQ01000013">
    <property type="protein sequence ID" value="EOS17585.1"/>
    <property type="molecule type" value="Genomic_DNA"/>
</dbReference>
<feature type="coiled-coil region" evidence="13">
    <location>
        <begin position="763"/>
        <end position="790"/>
    </location>
</feature>
<evidence type="ECO:0000256" key="5">
    <source>
        <dbReference type="ARBA" id="ARBA00022553"/>
    </source>
</evidence>
<dbReference type="SMART" id="SM00387">
    <property type="entry name" value="HATPase_c"/>
    <property type="match status" value="1"/>
</dbReference>
<dbReference type="InterPro" id="IPR005467">
    <property type="entry name" value="His_kinase_dom"/>
</dbReference>
<keyword evidence="10" id="KW-0902">Two-component regulatory system</keyword>
<keyword evidence="7" id="KW-0547">Nucleotide-binding</keyword>
<dbReference type="CDD" id="cd00082">
    <property type="entry name" value="HisKA"/>
    <property type="match status" value="1"/>
</dbReference>
<dbReference type="GO" id="GO:0009927">
    <property type="term" value="F:histidine phosphotransfer kinase activity"/>
    <property type="evidence" value="ECO:0007669"/>
    <property type="project" value="TreeGrafter"/>
</dbReference>
<keyword evidence="6" id="KW-0808">Transferase</keyword>
<keyword evidence="14" id="KW-1133">Transmembrane helix</keyword>
<feature type="transmembrane region" description="Helical" evidence="14">
    <location>
        <begin position="21"/>
        <end position="40"/>
    </location>
</feature>
<keyword evidence="13" id="KW-0175">Coiled coil</keyword>
<evidence type="ECO:0000256" key="13">
    <source>
        <dbReference type="SAM" id="Coils"/>
    </source>
</evidence>
<dbReference type="InterPro" id="IPR036097">
    <property type="entry name" value="HisK_dim/P_sf"/>
</dbReference>
<dbReference type="Proteomes" id="UP000014140">
    <property type="component" value="Unassembled WGS sequence"/>
</dbReference>
<evidence type="ECO:0000256" key="6">
    <source>
        <dbReference type="ARBA" id="ARBA00022679"/>
    </source>
</evidence>
<proteinExistence type="predicted"/>
<keyword evidence="8" id="KW-0418">Kinase</keyword>
<keyword evidence="9" id="KW-0067">ATP-binding</keyword>
<evidence type="ECO:0000256" key="8">
    <source>
        <dbReference type="ARBA" id="ARBA00022777"/>
    </source>
</evidence>
<reference evidence="17 18" key="1">
    <citation type="submission" date="2013-04" db="EMBL/GenBank/DDBJ databases">
        <title>The Genome Sequence of Parabacteroides goldsteinii dnLKV18.</title>
        <authorList>
            <consortium name="The Broad Institute Genomics Platform"/>
            <consortium name="The Broad Institute Genome Sequencing Center for Infectious Disease"/>
            <person name="Earl A."/>
            <person name="Xavier R."/>
            <person name="Kuhn K."/>
            <person name="Stappenbeck T."/>
            <person name="Walker B."/>
            <person name="Young S."/>
            <person name="Zeng Q."/>
            <person name="Gargeya S."/>
            <person name="Fitzgerald M."/>
            <person name="Haas B."/>
            <person name="Abouelleil A."/>
            <person name="Allen A.W."/>
            <person name="Alvarado L."/>
            <person name="Arachchi H.M."/>
            <person name="Berlin A.M."/>
            <person name="Chapman S.B."/>
            <person name="Gainer-Dewar J."/>
            <person name="Goldberg J."/>
            <person name="Griggs A."/>
            <person name="Gujja S."/>
            <person name="Hansen M."/>
            <person name="Howarth C."/>
            <person name="Imamovic A."/>
            <person name="Ireland A."/>
            <person name="Larimer J."/>
            <person name="McCowan C."/>
            <person name="Murphy C."/>
            <person name="Pearson M."/>
            <person name="Poon T.W."/>
            <person name="Priest M."/>
            <person name="Roberts A."/>
            <person name="Saif S."/>
            <person name="Shea T."/>
            <person name="Sisk P."/>
            <person name="Sykes S."/>
            <person name="Wortman J."/>
            <person name="Nusbaum C."/>
            <person name="Birren B."/>
        </authorList>
    </citation>
    <scope>NUCLEOTIDE SEQUENCE [LARGE SCALE GENOMIC DNA]</scope>
    <source>
        <strain evidence="18">dnLKV18</strain>
    </source>
</reference>
<dbReference type="SUPFAM" id="SSF47226">
    <property type="entry name" value="Histidine-containing phosphotransfer domain, HPT domain"/>
    <property type="match status" value="1"/>
</dbReference>
<evidence type="ECO:0000256" key="11">
    <source>
        <dbReference type="ARBA" id="ARBA00023136"/>
    </source>
</evidence>
<dbReference type="InterPro" id="IPR001789">
    <property type="entry name" value="Sig_transdc_resp-reg_receiver"/>
</dbReference>
<evidence type="ECO:0000313" key="17">
    <source>
        <dbReference type="EMBL" id="EOS17585.1"/>
    </source>
</evidence>
<keyword evidence="14" id="KW-0812">Transmembrane</keyword>
<dbReference type="Pfam" id="PF02518">
    <property type="entry name" value="HATPase_c"/>
    <property type="match status" value="1"/>
</dbReference>
<evidence type="ECO:0000256" key="14">
    <source>
        <dbReference type="SAM" id="Phobius"/>
    </source>
</evidence>
<dbReference type="PANTHER" id="PTHR43047">
    <property type="entry name" value="TWO-COMPONENT HISTIDINE PROTEIN KINASE"/>
    <property type="match status" value="1"/>
</dbReference>
<dbReference type="Pfam" id="PF00512">
    <property type="entry name" value="HisKA"/>
    <property type="match status" value="1"/>
</dbReference>
<dbReference type="CDD" id="cd16922">
    <property type="entry name" value="HATPase_EvgS-ArcB-TorS-like"/>
    <property type="match status" value="1"/>
</dbReference>
<dbReference type="FunFam" id="3.30.565.10:FF:000023">
    <property type="entry name" value="PAS domain-containing sensor histidine kinase"/>
    <property type="match status" value="1"/>
</dbReference>
<dbReference type="InterPro" id="IPR036641">
    <property type="entry name" value="HPT_dom_sf"/>
</dbReference>
<sequence length="800" mass="91041">MMKATKQIQTKYSSFTLQLKIISGYVLLLALLSIIVSLVWQEHRKMETLNSGEQLISQKREAVNRTFEKLLDFSFSDDFLLLRDSNKFEEYRMKREVATGALNNLKQHYPSGIQRSQIDKVSSLLQEKETLLLGVMNAISDFSRTDSLLQRRIPVIASQAQTLQQPSATETTEKKGGGFLGLFKKKEEKSAYARQREKQAQPSASRRTTGKLYSLQEEMHAQYTDYWNKLAAYSDSLQQRNTELNSQISSLICEFEQAAVTQAEKETGEIAALRQQSFCIILLIAAAAILLIVVFYLFIYHDIRKRLEYRMKLEASDHRNRELLAARRNLILTVSHDLRAPLGTISEYAELMQSEKDMEQNKGYAVNILRASRHIIGLANNLLYYYRLEAEKEQPEKEIFHPGRTVEDTARSFLPMAEKKGLGLTTEVTGSDVLVEGDCGRLVQILNNLLSNAIKFTRTGYIHVGARYQDGKLYLFVRDTGIGIDKERQERIFTAFERGETSDAQQGFGLGLAITYKLVMLLNGTIRVQSTPDHGSTFEVCLPMREAEGRTGTVETRPEHDDLSGMRVLAIDDDRMQLDVIKKMYARYGVECDCCLNVGELVTALRRHRYDLVLTDMRMPEMDGNGVLALLRGSNIGQTKTLPVLAVTAQADERQERFRNAGFAGCLHKPFSMDELLSATSHIDRPDFAAIMEGEEDTRELLDMFIEDTEEELSGMRNAFSTGDYERLGHIIHKAAPLWGMIRIDIPLRELEEIASLPPGKWGKTLDKRIERLIKALEKAAEKAKRLKQKPDENYIDNRR</sequence>
<evidence type="ECO:0000256" key="2">
    <source>
        <dbReference type="ARBA" id="ARBA00004236"/>
    </source>
</evidence>
<dbReference type="EC" id="2.7.13.3" evidence="3"/>
<keyword evidence="5 12" id="KW-0597">Phosphoprotein</keyword>
<dbReference type="PANTHER" id="PTHR43047:SF72">
    <property type="entry name" value="OSMOSENSING HISTIDINE PROTEIN KINASE SLN1"/>
    <property type="match status" value="1"/>
</dbReference>
<dbReference type="GO" id="GO:0005886">
    <property type="term" value="C:plasma membrane"/>
    <property type="evidence" value="ECO:0007669"/>
    <property type="project" value="UniProtKB-SubCell"/>
</dbReference>
<dbReference type="Pfam" id="PF00072">
    <property type="entry name" value="Response_reg"/>
    <property type="match status" value="1"/>
</dbReference>